<dbReference type="AlphaFoldDB" id="A0A812B4C8"/>
<organism evidence="1 2">
    <name type="scientific">Acanthosepion pharaonis</name>
    <name type="common">Pharaoh cuttlefish</name>
    <name type="synonym">Sepia pharaonis</name>
    <dbReference type="NCBI Taxonomy" id="158019"/>
    <lineage>
        <taxon>Eukaryota</taxon>
        <taxon>Metazoa</taxon>
        <taxon>Spiralia</taxon>
        <taxon>Lophotrochozoa</taxon>
        <taxon>Mollusca</taxon>
        <taxon>Cephalopoda</taxon>
        <taxon>Coleoidea</taxon>
        <taxon>Decapodiformes</taxon>
        <taxon>Sepiida</taxon>
        <taxon>Sepiina</taxon>
        <taxon>Sepiidae</taxon>
        <taxon>Acanthosepion</taxon>
    </lineage>
</organism>
<keyword evidence="2" id="KW-1185">Reference proteome</keyword>
<dbReference type="EMBL" id="CAHIKZ030000332">
    <property type="protein sequence ID" value="CAE1168869.1"/>
    <property type="molecule type" value="Genomic_DNA"/>
</dbReference>
<protein>
    <submittedName>
        <fullName evidence="1">Uncharacterized protein</fullName>
    </submittedName>
</protein>
<evidence type="ECO:0000313" key="1">
    <source>
        <dbReference type="EMBL" id="CAE1168869.1"/>
    </source>
</evidence>
<name>A0A812B4C8_ACAPH</name>
<proteinExistence type="predicted"/>
<comment type="caution">
    <text evidence="1">The sequence shown here is derived from an EMBL/GenBank/DDBJ whole genome shotgun (WGS) entry which is preliminary data.</text>
</comment>
<dbReference type="OrthoDB" id="6412411at2759"/>
<evidence type="ECO:0000313" key="2">
    <source>
        <dbReference type="Proteomes" id="UP000597762"/>
    </source>
</evidence>
<accession>A0A812B4C8</accession>
<reference evidence="1" key="1">
    <citation type="submission" date="2021-01" db="EMBL/GenBank/DDBJ databases">
        <authorList>
            <person name="Li R."/>
            <person name="Bekaert M."/>
        </authorList>
    </citation>
    <scope>NUCLEOTIDE SEQUENCE</scope>
    <source>
        <strain evidence="1">Farmed</strain>
    </source>
</reference>
<gene>
    <name evidence="1" type="ORF">SPHA_10288</name>
</gene>
<sequence>MSRGRPGAPQSIVNPNELLSQEDILQEDWCLLELGNHLREPITVLHWLAQRRLIRNSLHCNQCNQPFGLNAYQDATDGYRWYCKSCKLRRSVRDDSFFAHSRLPLKQLICYAYCWSRNMAQNDILHEARMNNASKTLAAWGVHCRDICEMGIEENPSMINNLNKDGTPVFSAFICCVVHHYRL</sequence>
<dbReference type="Proteomes" id="UP000597762">
    <property type="component" value="Unassembled WGS sequence"/>
</dbReference>